<dbReference type="InterPro" id="IPR036047">
    <property type="entry name" value="F-box-like_dom_sf"/>
</dbReference>
<dbReference type="OMA" id="RNCITAY"/>
<protein>
    <recommendedName>
        <fullName evidence="1">F-box domain-containing protein</fullName>
    </recommendedName>
</protein>
<dbReference type="InterPro" id="IPR001810">
    <property type="entry name" value="F-box_dom"/>
</dbReference>
<accession>A0A0E0I282</accession>
<dbReference type="Gramene" id="ONIVA07G16690.1">
    <property type="protein sequence ID" value="ONIVA07G16690.1"/>
    <property type="gene ID" value="ONIVA07G16690"/>
</dbReference>
<dbReference type="Proteomes" id="UP000006591">
    <property type="component" value="Chromosome 7"/>
</dbReference>
<evidence type="ECO:0000313" key="2">
    <source>
        <dbReference type="EnsemblPlants" id="ONIVA07G16690.1"/>
    </source>
</evidence>
<evidence type="ECO:0000259" key="1">
    <source>
        <dbReference type="SMART" id="SM00256"/>
    </source>
</evidence>
<proteinExistence type="predicted"/>
<evidence type="ECO:0000313" key="3">
    <source>
        <dbReference type="Proteomes" id="UP000006591"/>
    </source>
</evidence>
<dbReference type="PANTHER" id="PTHR31264:SF32">
    <property type="entry name" value="F-BOX DOMAIN-CONTAINING PROTEIN"/>
    <property type="match status" value="1"/>
</dbReference>
<dbReference type="Pfam" id="PF12937">
    <property type="entry name" value="F-box-like"/>
    <property type="match status" value="1"/>
</dbReference>
<reference evidence="2" key="2">
    <citation type="submission" date="2018-04" db="EMBL/GenBank/DDBJ databases">
        <title>OnivRS2 (Oryza nivara Reference Sequence Version 2).</title>
        <authorList>
            <person name="Zhang J."/>
            <person name="Kudrna D."/>
            <person name="Lee S."/>
            <person name="Talag J."/>
            <person name="Rajasekar S."/>
            <person name="Welchert J."/>
            <person name="Hsing Y.-I."/>
            <person name="Wing R.A."/>
        </authorList>
    </citation>
    <scope>NUCLEOTIDE SEQUENCE [LARGE SCALE GENOMIC DNA]</scope>
    <source>
        <strain evidence="2">SL10</strain>
    </source>
</reference>
<organism evidence="2">
    <name type="scientific">Oryza nivara</name>
    <name type="common">Indian wild rice</name>
    <name type="synonym">Oryza sativa f. spontanea</name>
    <dbReference type="NCBI Taxonomy" id="4536"/>
    <lineage>
        <taxon>Eukaryota</taxon>
        <taxon>Viridiplantae</taxon>
        <taxon>Streptophyta</taxon>
        <taxon>Embryophyta</taxon>
        <taxon>Tracheophyta</taxon>
        <taxon>Spermatophyta</taxon>
        <taxon>Magnoliopsida</taxon>
        <taxon>Liliopsida</taxon>
        <taxon>Poales</taxon>
        <taxon>Poaceae</taxon>
        <taxon>BOP clade</taxon>
        <taxon>Oryzoideae</taxon>
        <taxon>Oryzeae</taxon>
        <taxon>Oryzinae</taxon>
        <taxon>Oryza</taxon>
    </lineage>
</organism>
<feature type="domain" description="F-box" evidence="1">
    <location>
        <begin position="429"/>
        <end position="470"/>
    </location>
</feature>
<dbReference type="AlphaFoldDB" id="A0A0E0I282"/>
<dbReference type="SUPFAM" id="SSF81383">
    <property type="entry name" value="F-box domain"/>
    <property type="match status" value="2"/>
</dbReference>
<keyword evidence="3" id="KW-1185">Reference proteome</keyword>
<dbReference type="PANTHER" id="PTHR31264">
    <property type="entry name" value="OS07G0554500 PROTEIN-RELATED"/>
    <property type="match status" value="1"/>
</dbReference>
<sequence>MASPARRSGHRRLDDTQELALPDDLLAEVLIRLPSLADLGRASAACASFRRVATDPAFLRRARALHPPSLLGFCASPGGFHPAEPPHPSAPAARAVLRAADFGFSFLPSPLSWVVRDVLDGRFLLDRDGGEGGAALRILAVCDPLFRRYSLLPQIPEDLAASVRRRPRRGVAPNGRFDTFFAPIGEEERAAAAVAETSFKVIWIAQCPDKLVAFVFSSVTGQWRATASPCWGDLSPAFSRPACRSLLRRSYAYGCFYWMMGDSGNLLVLDMCKMNFSIVKLPSSPPGRDIVECAIVEAGEGKIGMFAFCNCIDIYALELYSTTMQNEGRVASKWSFESAILMPSRDGFRVLGVTGKELCLQYKSKLQETRVCPEGDQGCSNFSAIPVCRLPTISIITKHMKRTKPTAMASPAWQTPHRLQPPPPAQLDLTDELLEEVFVRLPTAADLARASTACASFRRLITGHAFLRRFRRLHPPPVLGILAAGFLAAQPPHPSAAAARALADPDATDFSCSFLPSRDRWCLRHFSDGRYLLSAIPERSDPAPDHRALVREFAVCDPLYRRYLLLPPVPDDLASVVNQSEIVNFEPFLCPATEDEEDTMFRVICLAQCEAKLVAFTYSRCSGQWHAVEFDGWRDLTRGTSNPFPSGEPELSGRYYAHGCFCWVMHWVNKLLVLDARSFEFSSIDLPPGPSSRRMVIVEALEGKLGLFTLCNDNALYYFLWYDILENDDEGALQWCMKEIIPLHENFNYNILGVAGGYLLLQGTFKLEWFCGTTYAIISPDMWLICTQLRLRLRHALVGLRRFELQGWLAMEEKQNVVETNGLGGRTSFN</sequence>
<dbReference type="eggNOG" id="ENOG502R1VA">
    <property type="taxonomic scope" value="Eukaryota"/>
</dbReference>
<feature type="domain" description="F-box" evidence="1">
    <location>
        <begin position="21"/>
        <end position="62"/>
    </location>
</feature>
<dbReference type="SMART" id="SM00256">
    <property type="entry name" value="FBOX"/>
    <property type="match status" value="2"/>
</dbReference>
<dbReference type="Pfam" id="PF00646">
    <property type="entry name" value="F-box"/>
    <property type="match status" value="1"/>
</dbReference>
<dbReference type="HOGENOM" id="CLU_017797_0_0_1"/>
<dbReference type="Gene3D" id="1.20.1280.50">
    <property type="match status" value="1"/>
</dbReference>
<dbReference type="EnsemblPlants" id="ONIVA07G16690.1">
    <property type="protein sequence ID" value="ONIVA07G16690.1"/>
    <property type="gene ID" value="ONIVA07G16690"/>
</dbReference>
<name>A0A0E0I282_ORYNI</name>
<reference evidence="2" key="1">
    <citation type="submission" date="2015-04" db="UniProtKB">
        <authorList>
            <consortium name="EnsemblPlants"/>
        </authorList>
    </citation>
    <scope>IDENTIFICATION</scope>
    <source>
        <strain evidence="2">SL10</strain>
    </source>
</reference>